<proteinExistence type="inferred from homology"/>
<accession>A0AAF0CGJ1</accession>
<dbReference type="Pfam" id="PF01923">
    <property type="entry name" value="Cob_adeno_trans"/>
    <property type="match status" value="1"/>
</dbReference>
<gene>
    <name evidence="6" type="ORF">PUV54_04375</name>
</gene>
<comment type="pathway">
    <text evidence="4">Cofactor biosynthesis; adenosylcobalamin biosynthesis; adenosylcobalamin from cob(II)yrinate a,c-diamide: step 2/7.</text>
</comment>
<dbReference type="Gene3D" id="1.20.1200.10">
    <property type="entry name" value="Cobalamin adenosyltransferase-like"/>
    <property type="match status" value="1"/>
</dbReference>
<comment type="catalytic activity">
    <reaction evidence="4">
        <text>2 cob(II)yrinate a,c diamide + reduced [electron-transfer flavoprotein] + 2 ATP = 2 adenosylcob(III)yrinate a,c-diamide + 2 triphosphate + oxidized [electron-transfer flavoprotein] + 3 H(+)</text>
        <dbReference type="Rhea" id="RHEA:11528"/>
        <dbReference type="Rhea" id="RHEA-COMP:10685"/>
        <dbReference type="Rhea" id="RHEA-COMP:10686"/>
        <dbReference type="ChEBI" id="CHEBI:15378"/>
        <dbReference type="ChEBI" id="CHEBI:18036"/>
        <dbReference type="ChEBI" id="CHEBI:30616"/>
        <dbReference type="ChEBI" id="CHEBI:57692"/>
        <dbReference type="ChEBI" id="CHEBI:58307"/>
        <dbReference type="ChEBI" id="CHEBI:58503"/>
        <dbReference type="ChEBI" id="CHEBI:58537"/>
        <dbReference type="EC" id="2.5.1.17"/>
    </reaction>
</comment>
<dbReference type="InterPro" id="IPR029499">
    <property type="entry name" value="PduO-typ"/>
</dbReference>
<organism evidence="6 7">
    <name type="scientific">Hyphococcus flavus</name>
    <dbReference type="NCBI Taxonomy" id="1866326"/>
    <lineage>
        <taxon>Bacteria</taxon>
        <taxon>Pseudomonadati</taxon>
        <taxon>Pseudomonadota</taxon>
        <taxon>Alphaproteobacteria</taxon>
        <taxon>Parvularculales</taxon>
        <taxon>Parvularculaceae</taxon>
        <taxon>Hyphococcus</taxon>
    </lineage>
</organism>
<dbReference type="RefSeq" id="WP_274494350.1">
    <property type="nucleotide sequence ID" value="NZ_CP118166.1"/>
</dbReference>
<evidence type="ECO:0000313" key="6">
    <source>
        <dbReference type="EMBL" id="WDI32429.1"/>
    </source>
</evidence>
<evidence type="ECO:0000256" key="3">
    <source>
        <dbReference type="ARBA" id="ARBA00022840"/>
    </source>
</evidence>
<dbReference type="NCBIfam" id="TIGR00636">
    <property type="entry name" value="PduO_Nterm"/>
    <property type="match status" value="1"/>
</dbReference>
<dbReference type="Proteomes" id="UP001214043">
    <property type="component" value="Chromosome"/>
</dbReference>
<evidence type="ECO:0000259" key="5">
    <source>
        <dbReference type="Pfam" id="PF01923"/>
    </source>
</evidence>
<dbReference type="EMBL" id="CP118166">
    <property type="protein sequence ID" value="WDI32429.1"/>
    <property type="molecule type" value="Genomic_DNA"/>
</dbReference>
<dbReference type="GO" id="GO:0005524">
    <property type="term" value="F:ATP binding"/>
    <property type="evidence" value="ECO:0007669"/>
    <property type="project" value="UniProtKB-UniRule"/>
</dbReference>
<dbReference type="PANTHER" id="PTHR12213">
    <property type="entry name" value="CORRINOID ADENOSYLTRANSFERASE"/>
    <property type="match status" value="1"/>
</dbReference>
<dbReference type="SUPFAM" id="SSF89028">
    <property type="entry name" value="Cobalamin adenosyltransferase-like"/>
    <property type="match status" value="1"/>
</dbReference>
<dbReference type="KEGG" id="hfl:PUV54_04375"/>
<comment type="similarity">
    <text evidence="4">Belongs to the Cob(I)alamin adenosyltransferase family.</text>
</comment>
<keyword evidence="2 4" id="KW-0547">Nucleotide-binding</keyword>
<dbReference type="AlphaFoldDB" id="A0AAF0CGJ1"/>
<keyword evidence="3 4" id="KW-0067">ATP-binding</keyword>
<dbReference type="InterPro" id="IPR016030">
    <property type="entry name" value="CblAdoTrfase-like"/>
</dbReference>
<dbReference type="EC" id="2.5.1.17" evidence="4"/>
<reference evidence="6" key="1">
    <citation type="submission" date="2023-02" db="EMBL/GenBank/DDBJ databases">
        <title>Genome sequence of Hyphococcus flavus.</title>
        <authorList>
            <person name="Rong J.-C."/>
            <person name="Zhao Q."/>
            <person name="Yi M."/>
            <person name="Wu J.-Y."/>
        </authorList>
    </citation>
    <scope>NUCLEOTIDE SEQUENCE</scope>
    <source>
        <strain evidence="6">MCCC 1K03223</strain>
    </source>
</reference>
<comment type="catalytic activity">
    <reaction evidence="4">
        <text>2 cob(II)alamin + reduced [electron-transfer flavoprotein] + 2 ATP = 2 adenosylcob(III)alamin + 2 triphosphate + oxidized [electron-transfer flavoprotein] + 3 H(+)</text>
        <dbReference type="Rhea" id="RHEA:28671"/>
        <dbReference type="Rhea" id="RHEA-COMP:10685"/>
        <dbReference type="Rhea" id="RHEA-COMP:10686"/>
        <dbReference type="ChEBI" id="CHEBI:15378"/>
        <dbReference type="ChEBI" id="CHEBI:16304"/>
        <dbReference type="ChEBI" id="CHEBI:18036"/>
        <dbReference type="ChEBI" id="CHEBI:18408"/>
        <dbReference type="ChEBI" id="CHEBI:30616"/>
        <dbReference type="ChEBI" id="CHEBI:57692"/>
        <dbReference type="ChEBI" id="CHEBI:58307"/>
        <dbReference type="EC" id="2.5.1.17"/>
    </reaction>
</comment>
<sequence>MSNRLTKIVTRGGDKGQTSLGDGARVEKNDPRIGLLGDVDELNSSIGVVASHLKTGSLAIILRGIQHDLFDLGGALSFPGTKVLSEKHVARLDEIADELNAGLPPLKEFILPGGSPALSFCHVARTVCRRVERAMAAFHNDVPDAEYALQYLNRLSDVLFIIARVEAKQSGVAEIYWRKENSLASQTE</sequence>
<evidence type="ECO:0000313" key="7">
    <source>
        <dbReference type="Proteomes" id="UP001214043"/>
    </source>
</evidence>
<dbReference type="GO" id="GO:0009236">
    <property type="term" value="P:cobalamin biosynthetic process"/>
    <property type="evidence" value="ECO:0007669"/>
    <property type="project" value="UniProtKB-UniRule"/>
</dbReference>
<keyword evidence="4" id="KW-0169">Cobalamin biosynthesis</keyword>
<dbReference type="PANTHER" id="PTHR12213:SF0">
    <property type="entry name" value="CORRINOID ADENOSYLTRANSFERASE MMAB"/>
    <property type="match status" value="1"/>
</dbReference>
<dbReference type="GO" id="GO:0008817">
    <property type="term" value="F:corrinoid adenosyltransferase activity"/>
    <property type="evidence" value="ECO:0007669"/>
    <property type="project" value="UniProtKB-UniRule"/>
</dbReference>
<keyword evidence="1 4" id="KW-0808">Transferase</keyword>
<protein>
    <recommendedName>
        <fullName evidence="4">Corrinoid adenosyltransferase</fullName>
        <ecNumber evidence="4">2.5.1.17</ecNumber>
    </recommendedName>
    <alternativeName>
        <fullName evidence="4">Cob(II)alamin adenosyltransferase</fullName>
    </alternativeName>
    <alternativeName>
        <fullName evidence="4">Cob(II)yrinic acid a,c-diamide adenosyltransferase</fullName>
    </alternativeName>
    <alternativeName>
        <fullName evidence="4">Cobinamide/cobalamin adenosyltransferase</fullName>
    </alternativeName>
</protein>
<feature type="domain" description="Cobalamin adenosyltransferase-like" evidence="5">
    <location>
        <begin position="8"/>
        <end position="165"/>
    </location>
</feature>
<evidence type="ECO:0000256" key="4">
    <source>
        <dbReference type="RuleBase" id="RU366026"/>
    </source>
</evidence>
<evidence type="ECO:0000256" key="2">
    <source>
        <dbReference type="ARBA" id="ARBA00022741"/>
    </source>
</evidence>
<keyword evidence="7" id="KW-1185">Reference proteome</keyword>
<name>A0AAF0CGJ1_9PROT</name>
<dbReference type="InterPro" id="IPR036451">
    <property type="entry name" value="CblAdoTrfase-like_sf"/>
</dbReference>
<evidence type="ECO:0000256" key="1">
    <source>
        <dbReference type="ARBA" id="ARBA00022679"/>
    </source>
</evidence>